<feature type="transmembrane region" description="Helical" evidence="6">
    <location>
        <begin position="171"/>
        <end position="192"/>
    </location>
</feature>
<feature type="transmembrane region" description="Helical" evidence="6">
    <location>
        <begin position="256"/>
        <end position="275"/>
    </location>
</feature>
<evidence type="ECO:0000256" key="6">
    <source>
        <dbReference type="SAM" id="Phobius"/>
    </source>
</evidence>
<dbReference type="KEGG" id="tbe:Trebr_1644"/>
<gene>
    <name evidence="7" type="ordered locus">Trebr_1644</name>
</gene>
<dbReference type="eggNOG" id="COG2244">
    <property type="taxonomic scope" value="Bacteria"/>
</dbReference>
<feature type="transmembrane region" description="Helical" evidence="6">
    <location>
        <begin position="287"/>
        <end position="309"/>
    </location>
</feature>
<evidence type="ECO:0000256" key="5">
    <source>
        <dbReference type="ARBA" id="ARBA00023136"/>
    </source>
</evidence>
<evidence type="ECO:0000313" key="7">
    <source>
        <dbReference type="EMBL" id="AEE17067.1"/>
    </source>
</evidence>
<feature type="transmembrane region" description="Helical" evidence="6">
    <location>
        <begin position="88"/>
        <end position="109"/>
    </location>
</feature>
<dbReference type="GO" id="GO:0005886">
    <property type="term" value="C:plasma membrane"/>
    <property type="evidence" value="ECO:0007669"/>
    <property type="project" value="UniProtKB-SubCell"/>
</dbReference>
<organism evidence="7 8">
    <name type="scientific">Treponema brennaborense (strain DSM 12168 / CIP 105900 / DD5/3)</name>
    <dbReference type="NCBI Taxonomy" id="906968"/>
    <lineage>
        <taxon>Bacteria</taxon>
        <taxon>Pseudomonadati</taxon>
        <taxon>Spirochaetota</taxon>
        <taxon>Spirochaetia</taxon>
        <taxon>Spirochaetales</taxon>
        <taxon>Treponemataceae</taxon>
        <taxon>Treponema</taxon>
    </lineage>
</organism>
<feature type="transmembrane region" description="Helical" evidence="6">
    <location>
        <begin position="12"/>
        <end position="32"/>
    </location>
</feature>
<evidence type="ECO:0000256" key="1">
    <source>
        <dbReference type="ARBA" id="ARBA00004651"/>
    </source>
</evidence>
<feature type="transmembrane region" description="Helical" evidence="6">
    <location>
        <begin position="418"/>
        <end position="436"/>
    </location>
</feature>
<keyword evidence="2" id="KW-1003">Cell membrane</keyword>
<dbReference type="InterPro" id="IPR002797">
    <property type="entry name" value="Polysacc_synth"/>
</dbReference>
<feature type="transmembrane region" description="Helical" evidence="6">
    <location>
        <begin position="213"/>
        <end position="236"/>
    </location>
</feature>
<dbReference type="InterPro" id="IPR050833">
    <property type="entry name" value="Poly_Biosynth_Transport"/>
</dbReference>
<dbReference type="AlphaFoldDB" id="F4LPS1"/>
<feature type="transmembrane region" description="Helical" evidence="6">
    <location>
        <begin position="44"/>
        <end position="67"/>
    </location>
</feature>
<accession>F4LPS1</accession>
<comment type="subcellular location">
    <subcellularLocation>
        <location evidence="1">Cell membrane</location>
        <topology evidence="1">Multi-pass membrane protein</topology>
    </subcellularLocation>
</comment>
<keyword evidence="4 6" id="KW-1133">Transmembrane helix</keyword>
<feature type="transmembrane region" description="Helical" evidence="6">
    <location>
        <begin position="115"/>
        <end position="136"/>
    </location>
</feature>
<feature type="transmembrane region" description="Helical" evidence="6">
    <location>
        <begin position="143"/>
        <end position="165"/>
    </location>
</feature>
<feature type="transmembrane region" description="Helical" evidence="6">
    <location>
        <begin position="384"/>
        <end position="406"/>
    </location>
</feature>
<dbReference type="OrthoDB" id="9815702at2"/>
<keyword evidence="5 6" id="KW-0472">Membrane</keyword>
<feature type="transmembrane region" description="Helical" evidence="6">
    <location>
        <begin position="358"/>
        <end position="378"/>
    </location>
</feature>
<dbReference type="EMBL" id="CP002696">
    <property type="protein sequence ID" value="AEE17067.1"/>
    <property type="molecule type" value="Genomic_DNA"/>
</dbReference>
<sequence length="485" mass="54775">MITHNSIKRNAFLNMVRTLLSIIFPLITFPYATRILQPEGIGKVQFSASIISYFVMIAGLGIGTYGIRETAKKRDNEEKLAKVTKELFLLNLIPTVIAYILLGIAFVFIPKFNSYRELLIIYSATILFTTLGVEWLYSGLEQYAYITIRQFVFQLISLILLFVLVKQPSDTAKYALISVFANIGANICNLCHSRKYVLWRFPVKLEILQHLKSVFILFGMRIAASLYVSIDTTLLGFFTDDRQVGYYESANKMTRIVVSLITSVTAVMLPRLSFYIEKQDFKSFKDLSGRSFAVTMMFAFPMSAGLFVLSENIILLISGNLFLPAVPVMKVLSLLILAISLSSFFGNQIFLPLGKEKISLYAMLVGAAVNIVLSVMFIKKLGVLGVAVASVIAETSITIFYLIVAIKKSIFIVAIKPLVHYVFASLIMTVVVFFINTIKFHLIIRTFCAVLSGMCIYGMLLFFMRDKTFMELSRQLKNKIYINRR</sequence>
<feature type="transmembrane region" description="Helical" evidence="6">
    <location>
        <begin position="442"/>
        <end position="464"/>
    </location>
</feature>
<keyword evidence="8" id="KW-1185">Reference proteome</keyword>
<dbReference type="HOGENOM" id="CLU_022017_0_0_12"/>
<evidence type="ECO:0000256" key="2">
    <source>
        <dbReference type="ARBA" id="ARBA00022475"/>
    </source>
</evidence>
<protein>
    <submittedName>
        <fullName evidence="7">Polysaccharide biosynthesis protein</fullName>
    </submittedName>
</protein>
<dbReference type="CDD" id="cd13128">
    <property type="entry name" value="MATE_Wzx_like"/>
    <property type="match status" value="1"/>
</dbReference>
<dbReference type="PANTHER" id="PTHR30250:SF11">
    <property type="entry name" value="O-ANTIGEN TRANSPORTER-RELATED"/>
    <property type="match status" value="1"/>
</dbReference>
<proteinExistence type="predicted"/>
<keyword evidence="3 6" id="KW-0812">Transmembrane</keyword>
<dbReference type="PANTHER" id="PTHR30250">
    <property type="entry name" value="PST FAMILY PREDICTED COLANIC ACID TRANSPORTER"/>
    <property type="match status" value="1"/>
</dbReference>
<name>F4LPS1_TREBD</name>
<dbReference type="Proteomes" id="UP000006546">
    <property type="component" value="Chromosome"/>
</dbReference>
<dbReference type="RefSeq" id="WP_013758772.1">
    <property type="nucleotide sequence ID" value="NC_015500.1"/>
</dbReference>
<feature type="transmembrane region" description="Helical" evidence="6">
    <location>
        <begin position="321"/>
        <end position="346"/>
    </location>
</feature>
<dbReference type="Pfam" id="PF01943">
    <property type="entry name" value="Polysacc_synt"/>
    <property type="match status" value="1"/>
</dbReference>
<dbReference type="STRING" id="906968.Trebr_1644"/>
<evidence type="ECO:0000256" key="4">
    <source>
        <dbReference type="ARBA" id="ARBA00022989"/>
    </source>
</evidence>
<evidence type="ECO:0000256" key="3">
    <source>
        <dbReference type="ARBA" id="ARBA00022692"/>
    </source>
</evidence>
<reference evidence="8" key="1">
    <citation type="submission" date="2011-04" db="EMBL/GenBank/DDBJ databases">
        <title>The complete genome of Treponema brennaborense DSM 12168.</title>
        <authorList>
            <person name="Lucas S."/>
            <person name="Han J."/>
            <person name="Lapidus A."/>
            <person name="Bruce D."/>
            <person name="Goodwin L."/>
            <person name="Pitluck S."/>
            <person name="Peters L."/>
            <person name="Kyrpides N."/>
            <person name="Mavromatis K."/>
            <person name="Ivanova N."/>
            <person name="Mikhailova N."/>
            <person name="Pagani I."/>
            <person name="Teshima H."/>
            <person name="Detter J.C."/>
            <person name="Tapia R."/>
            <person name="Han C."/>
            <person name="Land M."/>
            <person name="Hauser L."/>
            <person name="Markowitz V."/>
            <person name="Cheng J.-F."/>
            <person name="Hugenholtz P."/>
            <person name="Woyke T."/>
            <person name="Wu D."/>
            <person name="Gronow S."/>
            <person name="Wellnitz S."/>
            <person name="Brambilla E."/>
            <person name="Klenk H.-P."/>
            <person name="Eisen J.A."/>
        </authorList>
    </citation>
    <scope>NUCLEOTIDE SEQUENCE [LARGE SCALE GENOMIC DNA]</scope>
    <source>
        <strain evidence="8">DSM 12168 / CIP 105900 / DD5/3</strain>
    </source>
</reference>
<evidence type="ECO:0000313" key="8">
    <source>
        <dbReference type="Proteomes" id="UP000006546"/>
    </source>
</evidence>